<keyword evidence="4" id="KW-0479">Metal-binding</keyword>
<reference evidence="8 9" key="1">
    <citation type="submission" date="2024-02" db="EMBL/GenBank/DDBJ databases">
        <title>A draft genome for the cacao thread blight pathogen Marasmius crinis-equi.</title>
        <authorList>
            <person name="Cohen S.P."/>
            <person name="Baruah I.K."/>
            <person name="Amoako-Attah I."/>
            <person name="Bukari Y."/>
            <person name="Meinhardt L.W."/>
            <person name="Bailey B.A."/>
        </authorList>
    </citation>
    <scope>NUCLEOTIDE SEQUENCE [LARGE SCALE GENOMIC DNA]</scope>
    <source>
        <strain evidence="8 9">GH-76</strain>
    </source>
</reference>
<gene>
    <name evidence="8" type="ORF">V5O48_011728</name>
</gene>
<comment type="caution">
    <text evidence="8">The sequence shown here is derived from an EMBL/GenBank/DDBJ whole genome shotgun (WGS) entry which is preliminary data.</text>
</comment>
<dbReference type="SUPFAM" id="SSF48264">
    <property type="entry name" value="Cytochrome P450"/>
    <property type="match status" value="1"/>
</dbReference>
<organism evidence="8 9">
    <name type="scientific">Marasmius crinis-equi</name>
    <dbReference type="NCBI Taxonomy" id="585013"/>
    <lineage>
        <taxon>Eukaryota</taxon>
        <taxon>Fungi</taxon>
        <taxon>Dikarya</taxon>
        <taxon>Basidiomycota</taxon>
        <taxon>Agaricomycotina</taxon>
        <taxon>Agaricomycetes</taxon>
        <taxon>Agaricomycetidae</taxon>
        <taxon>Agaricales</taxon>
        <taxon>Marasmiineae</taxon>
        <taxon>Marasmiaceae</taxon>
        <taxon>Marasmius</taxon>
    </lineage>
</organism>
<evidence type="ECO:0000256" key="3">
    <source>
        <dbReference type="ARBA" id="ARBA00022617"/>
    </source>
</evidence>
<name>A0ABR3F576_9AGAR</name>
<evidence type="ECO:0000256" key="1">
    <source>
        <dbReference type="ARBA" id="ARBA00001971"/>
    </source>
</evidence>
<evidence type="ECO:0000313" key="9">
    <source>
        <dbReference type="Proteomes" id="UP001465976"/>
    </source>
</evidence>
<comment type="cofactor">
    <cofactor evidence="1">
        <name>heme</name>
        <dbReference type="ChEBI" id="CHEBI:30413"/>
    </cofactor>
</comment>
<keyword evidence="7" id="KW-0503">Monooxygenase</keyword>
<evidence type="ECO:0000256" key="7">
    <source>
        <dbReference type="ARBA" id="ARBA00023033"/>
    </source>
</evidence>
<evidence type="ECO:0000256" key="4">
    <source>
        <dbReference type="ARBA" id="ARBA00022723"/>
    </source>
</evidence>
<feature type="non-terminal residue" evidence="8">
    <location>
        <position position="275"/>
    </location>
</feature>
<dbReference type="InterPro" id="IPR036396">
    <property type="entry name" value="Cyt_P450_sf"/>
</dbReference>
<dbReference type="EMBL" id="JBAHYK010000971">
    <property type="protein sequence ID" value="KAL0570243.1"/>
    <property type="molecule type" value="Genomic_DNA"/>
</dbReference>
<dbReference type="Proteomes" id="UP001465976">
    <property type="component" value="Unassembled WGS sequence"/>
</dbReference>
<dbReference type="InterPro" id="IPR001128">
    <property type="entry name" value="Cyt_P450"/>
</dbReference>
<evidence type="ECO:0008006" key="10">
    <source>
        <dbReference type="Google" id="ProtNLM"/>
    </source>
</evidence>
<sequence>MSCRKIVVLGSVEAAQALLESRGADYSGRPKFTVFEIMGWVPTITLLQYGKRYLKHRKMLQQYFGPRESLSFSHIIAEEARLLVKNLSSGARGTHRHFVQRYTVSNIMRAAFGHQIKTDDDEFLKLGNDLSHSNNSSGPPGNTPVDFFPWCKPDTSPIYLEQSLIGLCYGSVRFMPSWFPGTHYASVARSHYKTVRKLYDFPLEFVQARMVRDRVAILAMALFLNINARPYQKNENYEKCFASQQLEGLDENADPEHLEDIKATAAAIFSGGEDT</sequence>
<evidence type="ECO:0000256" key="6">
    <source>
        <dbReference type="ARBA" id="ARBA00023004"/>
    </source>
</evidence>
<dbReference type="InterPro" id="IPR050364">
    <property type="entry name" value="Cytochrome_P450_fung"/>
</dbReference>
<dbReference type="Gene3D" id="1.10.630.10">
    <property type="entry name" value="Cytochrome P450"/>
    <property type="match status" value="1"/>
</dbReference>
<protein>
    <recommendedName>
        <fullName evidence="10">Cytochrome P450</fullName>
    </recommendedName>
</protein>
<evidence type="ECO:0000256" key="2">
    <source>
        <dbReference type="ARBA" id="ARBA00010617"/>
    </source>
</evidence>
<evidence type="ECO:0000256" key="5">
    <source>
        <dbReference type="ARBA" id="ARBA00023002"/>
    </source>
</evidence>
<dbReference type="Pfam" id="PF00067">
    <property type="entry name" value="p450"/>
    <property type="match status" value="1"/>
</dbReference>
<keyword evidence="3" id="KW-0349">Heme</keyword>
<comment type="similarity">
    <text evidence="2">Belongs to the cytochrome P450 family.</text>
</comment>
<evidence type="ECO:0000313" key="8">
    <source>
        <dbReference type="EMBL" id="KAL0570243.1"/>
    </source>
</evidence>
<keyword evidence="5" id="KW-0560">Oxidoreductase</keyword>
<dbReference type="PANTHER" id="PTHR46300">
    <property type="entry name" value="P450, PUTATIVE (EUROFUNG)-RELATED-RELATED"/>
    <property type="match status" value="1"/>
</dbReference>
<keyword evidence="9" id="KW-1185">Reference proteome</keyword>
<accession>A0ABR3F576</accession>
<dbReference type="PANTHER" id="PTHR46300:SF5">
    <property type="entry name" value="CYTOCHROME P450"/>
    <property type="match status" value="1"/>
</dbReference>
<keyword evidence="6" id="KW-0408">Iron</keyword>
<proteinExistence type="inferred from homology"/>